<feature type="domain" description="Vitamin K epoxide reductase" evidence="11">
    <location>
        <begin position="6"/>
        <end position="146"/>
    </location>
</feature>
<protein>
    <recommendedName>
        <fullName evidence="11">Vitamin K epoxide reductase domain-containing protein</fullName>
    </recommendedName>
</protein>
<dbReference type="RefSeq" id="WP_033090282.1">
    <property type="nucleotide sequence ID" value="NZ_AP017900.1"/>
</dbReference>
<dbReference type="Proteomes" id="UP000180166">
    <property type="component" value="Chromosome"/>
</dbReference>
<keyword evidence="8" id="KW-1015">Disulfide bond</keyword>
<feature type="transmembrane region" description="Helical" evidence="10">
    <location>
        <begin position="94"/>
        <end position="115"/>
    </location>
</feature>
<dbReference type="Gene3D" id="1.20.1440.130">
    <property type="entry name" value="VKOR domain"/>
    <property type="match status" value="1"/>
</dbReference>
<evidence type="ECO:0000256" key="2">
    <source>
        <dbReference type="ARBA" id="ARBA00006214"/>
    </source>
</evidence>
<dbReference type="GO" id="GO:0016491">
    <property type="term" value="F:oxidoreductase activity"/>
    <property type="evidence" value="ECO:0007669"/>
    <property type="project" value="UniProtKB-KW"/>
</dbReference>
<dbReference type="InterPro" id="IPR012932">
    <property type="entry name" value="VKOR"/>
</dbReference>
<evidence type="ECO:0000256" key="4">
    <source>
        <dbReference type="ARBA" id="ARBA00022719"/>
    </source>
</evidence>
<evidence type="ECO:0000256" key="1">
    <source>
        <dbReference type="ARBA" id="ARBA00004141"/>
    </source>
</evidence>
<proteinExistence type="inferred from homology"/>
<evidence type="ECO:0000313" key="13">
    <source>
        <dbReference type="EMBL" id="GAP31738.1"/>
    </source>
</evidence>
<feature type="transmembrane region" description="Helical" evidence="10">
    <location>
        <begin position="160"/>
        <end position="180"/>
    </location>
</feature>
<name>A0A0B8NM18_9NOCA</name>
<dbReference type="GO" id="GO:0016020">
    <property type="term" value="C:membrane"/>
    <property type="evidence" value="ECO:0007669"/>
    <property type="project" value="UniProtKB-SubCell"/>
</dbReference>
<feature type="transmembrane region" description="Helical" evidence="10">
    <location>
        <begin position="121"/>
        <end position="148"/>
    </location>
</feature>
<keyword evidence="6" id="KW-0560">Oxidoreductase</keyword>
<dbReference type="GO" id="GO:0048038">
    <property type="term" value="F:quinone binding"/>
    <property type="evidence" value="ECO:0007669"/>
    <property type="project" value="UniProtKB-KW"/>
</dbReference>
<keyword evidence="4" id="KW-0874">Quinone</keyword>
<evidence type="ECO:0000256" key="5">
    <source>
        <dbReference type="ARBA" id="ARBA00022989"/>
    </source>
</evidence>
<evidence type="ECO:0000256" key="3">
    <source>
        <dbReference type="ARBA" id="ARBA00022692"/>
    </source>
</evidence>
<evidence type="ECO:0000256" key="10">
    <source>
        <dbReference type="SAM" id="Phobius"/>
    </source>
</evidence>
<keyword evidence="9" id="KW-0676">Redox-active center</keyword>
<dbReference type="EMBL" id="CP017839">
    <property type="protein sequence ID" value="APA94293.1"/>
    <property type="molecule type" value="Genomic_DNA"/>
</dbReference>
<reference evidence="14" key="1">
    <citation type="submission" date="2015-07" db="EMBL/GenBank/DDBJ databases">
        <title>Nocardia seriolae U-1 whole genome shotgun sequence.</title>
        <authorList>
            <person name="Imajoh M."/>
            <person name="Fukumoto Y."/>
            <person name="Sukeda M."/>
            <person name="Yamane J."/>
            <person name="Yamasaki K."/>
            <person name="Shimizu M."/>
            <person name="Ohnishi K."/>
            <person name="Oshima S."/>
        </authorList>
    </citation>
    <scope>NUCLEOTIDE SEQUENCE [LARGE SCALE GENOMIC DNA]</scope>
    <source>
        <strain evidence="14">U-1</strain>
    </source>
</reference>
<reference evidence="13 14" key="2">
    <citation type="journal article" date="2016" name="Genome Announc.">
        <title>Draft Genome Sequence of Erythromycin- and Oxytetracycline-Sensitive Nocardia seriolae Strain U-1 (NBRC 110359).</title>
        <authorList>
            <person name="Imajoh M."/>
            <person name="Sukeda M."/>
            <person name="Shimizu M."/>
            <person name="Yamane J."/>
            <person name="Ohnishi K."/>
            <person name="Oshima S."/>
        </authorList>
    </citation>
    <scope>NUCLEOTIDE SEQUENCE [LARGE SCALE GENOMIC DNA]</scope>
    <source>
        <strain evidence="13 14">U-1</strain>
    </source>
</reference>
<sequence>MISAGPRSAWPLLLGALIGWGASVTLLVEKFKSLTEPGYKPMCSIDATFSCTTVMESDSASLFGFPNPIIGVVGFSVFVTIALLLVVGISLPRWFFGGMWLGLLVGVAAIGWLVWDATFEIHALCPWCMVVWTVTPAMFAIVTGLLFGRSRGLLQILVEWRWTLVAVFYAVVVLIVYIQFQSYWNSKF</sequence>
<keyword evidence="3 10" id="KW-0812">Transmembrane</keyword>
<dbReference type="Proteomes" id="UP000037179">
    <property type="component" value="Unassembled WGS sequence"/>
</dbReference>
<dbReference type="InterPro" id="IPR038354">
    <property type="entry name" value="VKOR_sf"/>
</dbReference>
<evidence type="ECO:0000256" key="6">
    <source>
        <dbReference type="ARBA" id="ARBA00023002"/>
    </source>
</evidence>
<evidence type="ECO:0000313" key="12">
    <source>
        <dbReference type="EMBL" id="APA94293.1"/>
    </source>
</evidence>
<dbReference type="SMART" id="SM00756">
    <property type="entry name" value="VKc"/>
    <property type="match status" value="1"/>
</dbReference>
<dbReference type="CDD" id="cd12922">
    <property type="entry name" value="VKOR_5"/>
    <property type="match status" value="1"/>
</dbReference>
<dbReference type="InterPro" id="IPR041714">
    <property type="entry name" value="VKOR_Actinobacteria"/>
</dbReference>
<evidence type="ECO:0000256" key="7">
    <source>
        <dbReference type="ARBA" id="ARBA00023136"/>
    </source>
</evidence>
<reference evidence="12 15" key="3">
    <citation type="submission" date="2016-10" db="EMBL/GenBank/DDBJ databases">
        <title>Genome sequence of Nocardia seriolae strain EM150506, isolated from Anguila japonica.</title>
        <authorList>
            <person name="Han H.-J."/>
        </authorList>
    </citation>
    <scope>NUCLEOTIDE SEQUENCE [LARGE SCALE GENOMIC DNA]</scope>
    <source>
        <strain evidence="12 15">EM150506</strain>
    </source>
</reference>
<evidence type="ECO:0000256" key="9">
    <source>
        <dbReference type="ARBA" id="ARBA00023284"/>
    </source>
</evidence>
<evidence type="ECO:0000259" key="11">
    <source>
        <dbReference type="SMART" id="SM00756"/>
    </source>
</evidence>
<dbReference type="OrthoDB" id="9783799at2"/>
<dbReference type="GeneID" id="93371904"/>
<dbReference type="Pfam" id="PF07884">
    <property type="entry name" value="VKOR"/>
    <property type="match status" value="1"/>
</dbReference>
<accession>A0A0B8NM18</accession>
<comment type="similarity">
    <text evidence="2">Belongs to the VKOR family.</text>
</comment>
<keyword evidence="5 10" id="KW-1133">Transmembrane helix</keyword>
<dbReference type="KEGG" id="nsr:NS506_00206"/>
<evidence type="ECO:0000313" key="15">
    <source>
        <dbReference type="Proteomes" id="UP000180166"/>
    </source>
</evidence>
<keyword evidence="14" id="KW-1185">Reference proteome</keyword>
<evidence type="ECO:0000256" key="8">
    <source>
        <dbReference type="ARBA" id="ARBA00023157"/>
    </source>
</evidence>
<organism evidence="13 14">
    <name type="scientific">Nocardia seriolae</name>
    <dbReference type="NCBI Taxonomy" id="37332"/>
    <lineage>
        <taxon>Bacteria</taxon>
        <taxon>Bacillati</taxon>
        <taxon>Actinomycetota</taxon>
        <taxon>Actinomycetes</taxon>
        <taxon>Mycobacteriales</taxon>
        <taxon>Nocardiaceae</taxon>
        <taxon>Nocardia</taxon>
    </lineage>
</organism>
<keyword evidence="7 10" id="KW-0472">Membrane</keyword>
<feature type="transmembrane region" description="Helical" evidence="10">
    <location>
        <begin position="69"/>
        <end position="87"/>
    </location>
</feature>
<evidence type="ECO:0000313" key="14">
    <source>
        <dbReference type="Proteomes" id="UP000037179"/>
    </source>
</evidence>
<dbReference type="EMBL" id="BBYQ01000125">
    <property type="protein sequence ID" value="GAP31738.1"/>
    <property type="molecule type" value="Genomic_DNA"/>
</dbReference>
<dbReference type="AlphaFoldDB" id="A0A0B8NM18"/>
<gene>
    <name evidence="12" type="ORF">NS506_00206</name>
    <name evidence="13" type="ORF">NSK11_contig00125-0011</name>
</gene>
<feature type="transmembrane region" description="Helical" evidence="10">
    <location>
        <begin position="9"/>
        <end position="28"/>
    </location>
</feature>
<comment type="subcellular location">
    <subcellularLocation>
        <location evidence="1">Membrane</location>
        <topology evidence="1">Multi-pass membrane protein</topology>
    </subcellularLocation>
</comment>